<evidence type="ECO:0000313" key="3">
    <source>
        <dbReference type="Proteomes" id="UP000182427"/>
    </source>
</evidence>
<dbReference type="EMBL" id="LT629690">
    <property type="protein sequence ID" value="SDG03326.1"/>
    <property type="molecule type" value="Genomic_DNA"/>
</dbReference>
<dbReference type="GO" id="GO:0005975">
    <property type="term" value="P:carbohydrate metabolic process"/>
    <property type="evidence" value="ECO:0007669"/>
    <property type="project" value="InterPro"/>
</dbReference>
<evidence type="ECO:0000259" key="1">
    <source>
        <dbReference type="PROSITE" id="PS51677"/>
    </source>
</evidence>
<gene>
    <name evidence="2" type="ORF">SAMN05444167_4045</name>
</gene>
<keyword evidence="3" id="KW-1185">Reference proteome</keyword>
<sequence length="244" mass="26829">MNPLLDVAAGIATAGLMTGGYAYAANWPTSQIFGKTLISGPDATDGKHNVALTYDDGPSPRNSPALLDVLAEHNARATFFLIGEHVRKHPELAQRVAAAGHVIGNHTTMHPNLARQNNQRVQQELERCQKTLEDTLGVKAKLFRPPYGARRPAVLKIARSMGLTPVMWNITAHDWDPIGVARIQERIDAGIAKNRRARRASNVLLHDASHLDGEQLASREDTIAVTRALLQRDDLHFVTPLDWL</sequence>
<dbReference type="PANTHER" id="PTHR10587">
    <property type="entry name" value="GLYCOSYL TRANSFERASE-RELATED"/>
    <property type="match status" value="1"/>
</dbReference>
<dbReference type="AlphaFoldDB" id="A0A1G7QXU1"/>
<dbReference type="InterPro" id="IPR011330">
    <property type="entry name" value="Glyco_hydro/deAcase_b/a-brl"/>
</dbReference>
<feature type="domain" description="NodB homology" evidence="1">
    <location>
        <begin position="48"/>
        <end position="238"/>
    </location>
</feature>
<dbReference type="GO" id="GO:0016810">
    <property type="term" value="F:hydrolase activity, acting on carbon-nitrogen (but not peptide) bonds"/>
    <property type="evidence" value="ECO:0007669"/>
    <property type="project" value="InterPro"/>
</dbReference>
<evidence type="ECO:0000313" key="2">
    <source>
        <dbReference type="EMBL" id="SDG03326.1"/>
    </source>
</evidence>
<dbReference type="InterPro" id="IPR050248">
    <property type="entry name" value="Polysacc_deacetylase_ArnD"/>
</dbReference>
<organism evidence="2 3">
    <name type="scientific">Terriglobus roseus</name>
    <dbReference type="NCBI Taxonomy" id="392734"/>
    <lineage>
        <taxon>Bacteria</taxon>
        <taxon>Pseudomonadati</taxon>
        <taxon>Acidobacteriota</taxon>
        <taxon>Terriglobia</taxon>
        <taxon>Terriglobales</taxon>
        <taxon>Acidobacteriaceae</taxon>
        <taxon>Terriglobus</taxon>
    </lineage>
</organism>
<dbReference type="Gene3D" id="3.20.20.370">
    <property type="entry name" value="Glycoside hydrolase/deacetylase"/>
    <property type="match status" value="1"/>
</dbReference>
<dbReference type="InterPro" id="IPR002509">
    <property type="entry name" value="NODB_dom"/>
</dbReference>
<dbReference type="OrthoDB" id="9812065at2"/>
<dbReference type="Pfam" id="PF01522">
    <property type="entry name" value="Polysacc_deac_1"/>
    <property type="match status" value="1"/>
</dbReference>
<dbReference type="PROSITE" id="PS51677">
    <property type="entry name" value="NODB"/>
    <property type="match status" value="1"/>
</dbReference>
<proteinExistence type="predicted"/>
<accession>A0A1G7QXU1</accession>
<dbReference type="CDD" id="cd10917">
    <property type="entry name" value="CE4_NodB_like_6s_7s"/>
    <property type="match status" value="1"/>
</dbReference>
<name>A0A1G7QXU1_9BACT</name>
<protein>
    <submittedName>
        <fullName evidence="2">Polysaccharide deacetylase</fullName>
    </submittedName>
</protein>
<dbReference type="RefSeq" id="WP_083346736.1">
    <property type="nucleotide sequence ID" value="NZ_LT629690.1"/>
</dbReference>
<reference evidence="2 3" key="1">
    <citation type="submission" date="2016-10" db="EMBL/GenBank/DDBJ databases">
        <authorList>
            <person name="de Groot N.N."/>
        </authorList>
    </citation>
    <scope>NUCLEOTIDE SEQUENCE [LARGE SCALE GENOMIC DNA]</scope>
    <source>
        <strain evidence="2 3">GAS232</strain>
    </source>
</reference>
<dbReference type="Proteomes" id="UP000182427">
    <property type="component" value="Chromosome I"/>
</dbReference>
<dbReference type="SUPFAM" id="SSF88713">
    <property type="entry name" value="Glycoside hydrolase/deacetylase"/>
    <property type="match status" value="1"/>
</dbReference>